<evidence type="ECO:0000256" key="5">
    <source>
        <dbReference type="ARBA" id="ARBA00023159"/>
    </source>
</evidence>
<comment type="similarity">
    <text evidence="2 8">Belongs to the Mediator complex subunit 31 family.</text>
</comment>
<dbReference type="GO" id="GO:0003712">
    <property type="term" value="F:transcription coregulator activity"/>
    <property type="evidence" value="ECO:0007669"/>
    <property type="project" value="InterPro"/>
</dbReference>
<dbReference type="AlphaFoldDB" id="A0A9P8RR75"/>
<comment type="function">
    <text evidence="8">Component of the Mediator complex, a coactivator involved in the regulated transcription of nearly all RNA polymerase II-dependent genes. Mediator functions as a bridge to convey information from gene-specific regulatory proteins to the basal RNA polymerase II transcription machinery. Mediator is recruited to promoters by direct interactions with regulatory proteins and serves as a scaffold for the assembly of a functional preinitiation complex with RNA polymerase II and the general transcription factors.</text>
</comment>
<dbReference type="InterPro" id="IPR038089">
    <property type="entry name" value="Med31_sf"/>
</dbReference>
<keyword evidence="5 8" id="KW-0010">Activator</keyword>
<proteinExistence type="inferred from homology"/>
<organism evidence="9 10">
    <name type="scientific">Trichoglossum hirsutum</name>
    <dbReference type="NCBI Taxonomy" id="265104"/>
    <lineage>
        <taxon>Eukaryota</taxon>
        <taxon>Fungi</taxon>
        <taxon>Dikarya</taxon>
        <taxon>Ascomycota</taxon>
        <taxon>Pezizomycotina</taxon>
        <taxon>Geoglossomycetes</taxon>
        <taxon>Geoglossales</taxon>
        <taxon>Geoglossaceae</taxon>
        <taxon>Trichoglossum</taxon>
    </lineage>
</organism>
<keyword evidence="4 8" id="KW-0805">Transcription regulation</keyword>
<evidence type="ECO:0000256" key="1">
    <source>
        <dbReference type="ARBA" id="ARBA00004123"/>
    </source>
</evidence>
<evidence type="ECO:0000313" key="10">
    <source>
        <dbReference type="Proteomes" id="UP000750711"/>
    </source>
</evidence>
<sequence length="109" mass="12236">MHNAVQAGLMIDVESRANPWYLNHLATQKLLDNPAFLAYLSYLQYFSQPEYTKYLTYPGPTLKALQLLQQEKFRQDILSPETVARMIEENLKAITGSTAGAAADGSIRT</sequence>
<comment type="subcellular location">
    <subcellularLocation>
        <location evidence="1 8">Nucleus</location>
    </subcellularLocation>
</comment>
<evidence type="ECO:0000256" key="2">
    <source>
        <dbReference type="ARBA" id="ARBA00006378"/>
    </source>
</evidence>
<protein>
    <recommendedName>
        <fullName evidence="3 8">Mediator of RNA polymerase II transcription subunit 31</fullName>
    </recommendedName>
</protein>
<evidence type="ECO:0000256" key="7">
    <source>
        <dbReference type="ARBA" id="ARBA00023242"/>
    </source>
</evidence>
<comment type="caution">
    <text evidence="9">The sequence shown here is derived from an EMBL/GenBank/DDBJ whole genome shotgun (WGS) entry which is preliminary data.</text>
</comment>
<evidence type="ECO:0000313" key="9">
    <source>
        <dbReference type="EMBL" id="KAH0560100.1"/>
    </source>
</evidence>
<evidence type="ECO:0000256" key="3">
    <source>
        <dbReference type="ARBA" id="ARBA00019660"/>
    </source>
</evidence>
<dbReference type="Pfam" id="PF05669">
    <property type="entry name" value="Med31"/>
    <property type="match status" value="1"/>
</dbReference>
<evidence type="ECO:0000256" key="8">
    <source>
        <dbReference type="RuleBase" id="RU364129"/>
    </source>
</evidence>
<gene>
    <name evidence="9" type="ORF">GP486_003381</name>
</gene>
<keyword evidence="7 8" id="KW-0539">Nucleus</keyword>
<dbReference type="GO" id="GO:0016592">
    <property type="term" value="C:mediator complex"/>
    <property type="evidence" value="ECO:0007669"/>
    <property type="project" value="InterPro"/>
</dbReference>
<keyword evidence="6 8" id="KW-0804">Transcription</keyword>
<accession>A0A9P8RR75</accession>
<dbReference type="Proteomes" id="UP000750711">
    <property type="component" value="Unassembled WGS sequence"/>
</dbReference>
<keyword evidence="10" id="KW-1185">Reference proteome</keyword>
<name>A0A9P8RR75_9PEZI</name>
<dbReference type="GO" id="GO:0006355">
    <property type="term" value="P:regulation of DNA-templated transcription"/>
    <property type="evidence" value="ECO:0007669"/>
    <property type="project" value="InterPro"/>
</dbReference>
<reference evidence="9" key="1">
    <citation type="submission" date="2021-03" db="EMBL/GenBank/DDBJ databases">
        <title>Comparative genomics and phylogenomic investigation of the class Geoglossomycetes provide insights into ecological specialization and systematics.</title>
        <authorList>
            <person name="Melie T."/>
            <person name="Pirro S."/>
            <person name="Miller A.N."/>
            <person name="Quandt A."/>
        </authorList>
    </citation>
    <scope>NUCLEOTIDE SEQUENCE</scope>
    <source>
        <strain evidence="9">CAQ_001_2017</strain>
    </source>
</reference>
<dbReference type="EMBL" id="JAGHQM010000452">
    <property type="protein sequence ID" value="KAH0560100.1"/>
    <property type="molecule type" value="Genomic_DNA"/>
</dbReference>
<dbReference type="PANTHER" id="PTHR13186">
    <property type="entry name" value="MEDIATOR OF RNA POLYMERASE II TRANSCRIPTION SUBUNIT 31"/>
    <property type="match status" value="1"/>
</dbReference>
<comment type="subunit">
    <text evidence="8">Component of the Mediator complex.</text>
</comment>
<dbReference type="Gene3D" id="1.10.10.1340">
    <property type="entry name" value="Mediator of RNA polymerase II, submodule Med31 (Soh1)"/>
    <property type="match status" value="1"/>
</dbReference>
<evidence type="ECO:0000256" key="6">
    <source>
        <dbReference type="ARBA" id="ARBA00023163"/>
    </source>
</evidence>
<dbReference type="InterPro" id="IPR008831">
    <property type="entry name" value="Mediator_Med31"/>
</dbReference>
<evidence type="ECO:0000256" key="4">
    <source>
        <dbReference type="ARBA" id="ARBA00023015"/>
    </source>
</evidence>